<evidence type="ECO:0000313" key="6">
    <source>
        <dbReference type="Proteomes" id="UP000759131"/>
    </source>
</evidence>
<reference evidence="5" key="1">
    <citation type="submission" date="2020-11" db="EMBL/GenBank/DDBJ databases">
        <authorList>
            <person name="Tran Van P."/>
        </authorList>
    </citation>
    <scope>NUCLEOTIDE SEQUENCE</scope>
</reference>
<evidence type="ECO:0000313" key="5">
    <source>
        <dbReference type="EMBL" id="CAD7651736.1"/>
    </source>
</evidence>
<dbReference type="AlphaFoldDB" id="A0A7R9QMQ0"/>
<keyword evidence="1 2" id="KW-0238">DNA-binding</keyword>
<evidence type="ECO:0000256" key="3">
    <source>
        <dbReference type="SAM" id="MobiDB-lite"/>
    </source>
</evidence>
<evidence type="ECO:0000256" key="1">
    <source>
        <dbReference type="ARBA" id="ARBA00023125"/>
    </source>
</evidence>
<evidence type="ECO:0000259" key="4">
    <source>
        <dbReference type="PROSITE" id="PS50039"/>
    </source>
</evidence>
<dbReference type="Pfam" id="PF00250">
    <property type="entry name" value="Forkhead"/>
    <property type="match status" value="1"/>
</dbReference>
<dbReference type="GO" id="GO:0006357">
    <property type="term" value="P:regulation of transcription by RNA polymerase II"/>
    <property type="evidence" value="ECO:0007669"/>
    <property type="project" value="TreeGrafter"/>
</dbReference>
<keyword evidence="2" id="KW-0539">Nucleus</keyword>
<dbReference type="Proteomes" id="UP000759131">
    <property type="component" value="Unassembled WGS sequence"/>
</dbReference>
<dbReference type="EMBL" id="OC914002">
    <property type="protein sequence ID" value="CAD7651736.1"/>
    <property type="molecule type" value="Genomic_DNA"/>
</dbReference>
<feature type="non-terminal residue" evidence="5">
    <location>
        <position position="143"/>
    </location>
</feature>
<gene>
    <name evidence="5" type="ORF">OSB1V03_LOCUS23505</name>
</gene>
<dbReference type="PRINTS" id="PR00053">
    <property type="entry name" value="FORKHEAD"/>
</dbReference>
<keyword evidence="6" id="KW-1185">Reference proteome</keyword>
<dbReference type="PROSITE" id="PS50039">
    <property type="entry name" value="FORK_HEAD_3"/>
    <property type="match status" value="1"/>
</dbReference>
<dbReference type="SMART" id="SM00339">
    <property type="entry name" value="FH"/>
    <property type="match status" value="1"/>
</dbReference>
<dbReference type="PROSITE" id="PS00657">
    <property type="entry name" value="FORK_HEAD_1"/>
    <property type="match status" value="1"/>
</dbReference>
<feature type="domain" description="Fork-head" evidence="4">
    <location>
        <begin position="101"/>
        <end position="143"/>
    </location>
</feature>
<dbReference type="EMBL" id="CAJPIZ010059427">
    <property type="protein sequence ID" value="CAG2123560.1"/>
    <property type="molecule type" value="Genomic_DNA"/>
</dbReference>
<feature type="compositionally biased region" description="Basic and acidic residues" evidence="3">
    <location>
        <begin position="50"/>
        <end position="63"/>
    </location>
</feature>
<dbReference type="OrthoDB" id="6230630at2759"/>
<name>A0A7R9QMQ0_9ACAR</name>
<dbReference type="PANTHER" id="PTHR46617:SF3">
    <property type="entry name" value="FORKHEAD BOX PROTEIN G1"/>
    <property type="match status" value="1"/>
</dbReference>
<sequence length="143" mass="16332">MRNEAEVLSRSSRSDTEIDEKNVMKQKDSKYSKNADISDEESDEISVTKNAKDCGERNTDKTLMETNADNSEECGEEERKKGSDGGSGGETCGHKKSKYEKPPFSYNALIMMAIRQSSEKRLTLNGIYEFIMKNFPYYRENKQ</sequence>
<comment type="subcellular location">
    <subcellularLocation>
        <location evidence="2">Nucleus</location>
    </subcellularLocation>
</comment>
<dbReference type="InterPro" id="IPR036388">
    <property type="entry name" value="WH-like_DNA-bd_sf"/>
</dbReference>
<feature type="region of interest" description="Disordered" evidence="3">
    <location>
        <begin position="1"/>
        <end position="101"/>
    </location>
</feature>
<dbReference type="InterPro" id="IPR047208">
    <property type="entry name" value="FOXG1"/>
</dbReference>
<dbReference type="InterPro" id="IPR018122">
    <property type="entry name" value="TF_fork_head_CS_1"/>
</dbReference>
<dbReference type="InterPro" id="IPR036390">
    <property type="entry name" value="WH_DNA-bd_sf"/>
</dbReference>
<evidence type="ECO:0000256" key="2">
    <source>
        <dbReference type="PROSITE-ProRule" id="PRU00089"/>
    </source>
</evidence>
<dbReference type="GO" id="GO:0005634">
    <property type="term" value="C:nucleus"/>
    <property type="evidence" value="ECO:0007669"/>
    <property type="project" value="UniProtKB-SubCell"/>
</dbReference>
<dbReference type="PANTHER" id="PTHR46617">
    <property type="entry name" value="FORKHEAD BOX PROTEIN G1"/>
    <property type="match status" value="1"/>
</dbReference>
<dbReference type="SUPFAM" id="SSF46785">
    <property type="entry name" value="Winged helix' DNA-binding domain"/>
    <property type="match status" value="1"/>
</dbReference>
<dbReference type="GO" id="GO:0003700">
    <property type="term" value="F:DNA-binding transcription factor activity"/>
    <property type="evidence" value="ECO:0007669"/>
    <property type="project" value="InterPro"/>
</dbReference>
<dbReference type="Gene3D" id="1.10.10.10">
    <property type="entry name" value="Winged helix-like DNA-binding domain superfamily/Winged helix DNA-binding domain"/>
    <property type="match status" value="1"/>
</dbReference>
<feature type="compositionally biased region" description="Basic and acidic residues" evidence="3">
    <location>
        <begin position="1"/>
        <end position="33"/>
    </location>
</feature>
<accession>A0A7R9QMQ0</accession>
<dbReference type="GO" id="GO:1990837">
    <property type="term" value="F:sequence-specific double-stranded DNA binding"/>
    <property type="evidence" value="ECO:0007669"/>
    <property type="project" value="TreeGrafter"/>
</dbReference>
<organism evidence="5">
    <name type="scientific">Medioppia subpectinata</name>
    <dbReference type="NCBI Taxonomy" id="1979941"/>
    <lineage>
        <taxon>Eukaryota</taxon>
        <taxon>Metazoa</taxon>
        <taxon>Ecdysozoa</taxon>
        <taxon>Arthropoda</taxon>
        <taxon>Chelicerata</taxon>
        <taxon>Arachnida</taxon>
        <taxon>Acari</taxon>
        <taxon>Acariformes</taxon>
        <taxon>Sarcoptiformes</taxon>
        <taxon>Oribatida</taxon>
        <taxon>Brachypylina</taxon>
        <taxon>Oppioidea</taxon>
        <taxon>Oppiidae</taxon>
        <taxon>Medioppia</taxon>
    </lineage>
</organism>
<dbReference type="InterPro" id="IPR001766">
    <property type="entry name" value="Fork_head_dom"/>
</dbReference>
<feature type="DNA-binding region" description="Fork-head" evidence="2">
    <location>
        <begin position="101"/>
        <end position="143"/>
    </location>
</feature>
<protein>
    <recommendedName>
        <fullName evidence="4">Fork-head domain-containing protein</fullName>
    </recommendedName>
</protein>
<proteinExistence type="predicted"/>